<proteinExistence type="predicted"/>
<evidence type="ECO:0000256" key="1">
    <source>
        <dbReference type="SAM" id="MobiDB-lite"/>
    </source>
</evidence>
<evidence type="ECO:0000313" key="3">
    <source>
        <dbReference type="Proteomes" id="UP000184368"/>
    </source>
</evidence>
<sequence length="73" mass="7893">MENNEKPNVNHQTHGHQEGQQNNIATTTPGNKGGVSNNSQPMSNMLNESEEQKAGKAHGQQDESGVQQGERTP</sequence>
<keyword evidence="3" id="KW-1185">Reference proteome</keyword>
<reference evidence="2 3" key="1">
    <citation type="submission" date="2016-11" db="EMBL/GenBank/DDBJ databases">
        <authorList>
            <person name="Jaros S."/>
            <person name="Januszkiewicz K."/>
            <person name="Wedrychowicz H."/>
        </authorList>
    </citation>
    <scope>NUCLEOTIDE SEQUENCE [LARGE SCALE GENOMIC DNA]</scope>
    <source>
        <strain evidence="2 3">DSM 26897</strain>
    </source>
</reference>
<protein>
    <submittedName>
        <fullName evidence="2">Uncharacterized protein</fullName>
    </submittedName>
</protein>
<dbReference type="Proteomes" id="UP000184368">
    <property type="component" value="Unassembled WGS sequence"/>
</dbReference>
<accession>A0A1M5DPA1</accession>
<evidence type="ECO:0000313" key="2">
    <source>
        <dbReference type="EMBL" id="SHF68602.1"/>
    </source>
</evidence>
<feature type="region of interest" description="Disordered" evidence="1">
    <location>
        <begin position="1"/>
        <end position="73"/>
    </location>
</feature>
<dbReference type="OrthoDB" id="9929767at2"/>
<dbReference type="AlphaFoldDB" id="A0A1M5DPA1"/>
<feature type="compositionally biased region" description="Polar residues" evidence="1">
    <location>
        <begin position="62"/>
        <end position="73"/>
    </location>
</feature>
<gene>
    <name evidence="2" type="ORF">SAMN05444008_11120</name>
</gene>
<dbReference type="EMBL" id="FQUO01000011">
    <property type="protein sequence ID" value="SHF68602.1"/>
    <property type="molecule type" value="Genomic_DNA"/>
</dbReference>
<organism evidence="2 3">
    <name type="scientific">Cnuella takakiae</name>
    <dbReference type="NCBI Taxonomy" id="1302690"/>
    <lineage>
        <taxon>Bacteria</taxon>
        <taxon>Pseudomonadati</taxon>
        <taxon>Bacteroidota</taxon>
        <taxon>Chitinophagia</taxon>
        <taxon>Chitinophagales</taxon>
        <taxon>Chitinophagaceae</taxon>
        <taxon>Cnuella</taxon>
    </lineage>
</organism>
<feature type="compositionally biased region" description="Polar residues" evidence="1">
    <location>
        <begin position="1"/>
        <end position="47"/>
    </location>
</feature>
<dbReference type="RefSeq" id="WP_073044501.1">
    <property type="nucleotide sequence ID" value="NZ_FQUO01000011.1"/>
</dbReference>
<name>A0A1M5DPA1_9BACT</name>